<dbReference type="Proteomes" id="UP000193749">
    <property type="component" value="Unassembled WGS sequence"/>
</dbReference>
<feature type="transmembrane region" description="Helical" evidence="1">
    <location>
        <begin position="89"/>
        <end position="108"/>
    </location>
</feature>
<dbReference type="STRING" id="55209.HA50_07280"/>
<name>A0A1X1ETF8_PANCY</name>
<accession>A0A1X1ETF8</accession>
<gene>
    <name evidence="2" type="ORF">HA50_07280</name>
</gene>
<dbReference type="RefSeq" id="WP_084873808.1">
    <property type="nucleotide sequence ID" value="NZ_JAGGMY010000001.1"/>
</dbReference>
<dbReference type="EMBL" id="MLJI01000001">
    <property type="protein sequence ID" value="ORM93154.1"/>
    <property type="molecule type" value="Genomic_DNA"/>
</dbReference>
<organism evidence="2 3">
    <name type="scientific">Pantoea cypripedii</name>
    <name type="common">Pectobacterium cypripedii</name>
    <name type="synonym">Erwinia cypripedii</name>
    <dbReference type="NCBI Taxonomy" id="55209"/>
    <lineage>
        <taxon>Bacteria</taxon>
        <taxon>Pseudomonadati</taxon>
        <taxon>Pseudomonadota</taxon>
        <taxon>Gammaproteobacteria</taxon>
        <taxon>Enterobacterales</taxon>
        <taxon>Erwiniaceae</taxon>
        <taxon>Pantoea</taxon>
    </lineage>
</organism>
<protein>
    <submittedName>
        <fullName evidence="2">Phage tail protein</fullName>
    </submittedName>
</protein>
<dbReference type="AlphaFoldDB" id="A0A1X1ETF8"/>
<keyword evidence="1" id="KW-1133">Transmembrane helix</keyword>
<reference evidence="2 3" key="1">
    <citation type="journal article" date="2017" name="Antonie Van Leeuwenhoek">
        <title>Phylogenomic resolution of the bacterial genus Pantoea and its relationship with Erwinia and Tatumella.</title>
        <authorList>
            <person name="Palmer M."/>
            <person name="Steenkamp E.T."/>
            <person name="Coetzee M.P."/>
            <person name="Chan W.Y."/>
            <person name="van Zyl E."/>
            <person name="De Maayer P."/>
            <person name="Coutinho T.A."/>
            <person name="Blom J."/>
            <person name="Smits T.H."/>
            <person name="Duffy B."/>
            <person name="Venter S.N."/>
        </authorList>
    </citation>
    <scope>NUCLEOTIDE SEQUENCE [LARGE SCALE GENOMIC DNA]</scope>
    <source>
        <strain evidence="2 3">LMG 2657</strain>
    </source>
</reference>
<evidence type="ECO:0000313" key="2">
    <source>
        <dbReference type="EMBL" id="ORM93154.1"/>
    </source>
</evidence>
<dbReference type="OrthoDB" id="5617695at2"/>
<evidence type="ECO:0000256" key="1">
    <source>
        <dbReference type="SAM" id="Phobius"/>
    </source>
</evidence>
<keyword evidence="3" id="KW-1185">Reference proteome</keyword>
<comment type="caution">
    <text evidence="2">The sequence shown here is derived from an EMBL/GenBank/DDBJ whole genome shotgun (WGS) entry which is preliminary data.</text>
</comment>
<keyword evidence="1" id="KW-0812">Transmembrane</keyword>
<keyword evidence="1" id="KW-0472">Membrane</keyword>
<proteinExistence type="predicted"/>
<sequence>MLKKMILTGGLAKKFGKVHQFHVADLNEMLRAMCSQVKGFKKYLSNAHLSGVSFAFYSGGKNISLKEFDMSSGATEYRMAQIIEGSKQAGVLQVVVGAVALVSAYFTAGGSLALWGATLTGAAGAATGAAAVATVMLSGMGVSMMLGGVISMLTPQPSYNVGASSSADNTPNYAFGSPVNTVAMGYPIPPLYGTREIGGPIISAGIYSSDQQ</sequence>
<evidence type="ECO:0000313" key="3">
    <source>
        <dbReference type="Proteomes" id="UP000193749"/>
    </source>
</evidence>